<organism evidence="1 2">
    <name type="scientific">Melia azedarach</name>
    <name type="common">Chinaberry tree</name>
    <dbReference type="NCBI Taxonomy" id="155640"/>
    <lineage>
        <taxon>Eukaryota</taxon>
        <taxon>Viridiplantae</taxon>
        <taxon>Streptophyta</taxon>
        <taxon>Embryophyta</taxon>
        <taxon>Tracheophyta</taxon>
        <taxon>Spermatophyta</taxon>
        <taxon>Magnoliopsida</taxon>
        <taxon>eudicotyledons</taxon>
        <taxon>Gunneridae</taxon>
        <taxon>Pentapetalae</taxon>
        <taxon>rosids</taxon>
        <taxon>malvids</taxon>
        <taxon>Sapindales</taxon>
        <taxon>Meliaceae</taxon>
        <taxon>Melia</taxon>
    </lineage>
</organism>
<keyword evidence="2" id="KW-1185">Reference proteome</keyword>
<sequence length="446" mass="51105">MSDYLPDEVLANIFLRLPAKEVLDCRCVCKSWRSVISNSVFISDYTQLSLKKKRNNGRFILSHYDSEKTKERFTLHNDDSSFGQEYEELELPFYHGLSKYLVIGLCCGLVCMLEISKAERVPQSLLIWNPSVGYSFKSFPLQPPVCSLDKPIQGYGPSIKFCEEEAVLYSVFGFGFDMKSNDYKVVRIVYREDYSADIFRTALEIADLFSFNTGGWNKITESVPPYIIKESSAHAYVNGALHWIGYYDGSDERLISQSILAVFDLSDEVFREFKLPDELIREVIERGDEKQALSVGVITESLALMHFQSIGTQTLFMGYIWVMNEYGATESWVKMRRIQLYIGLGKILWLRRNGEFVVASVNHRDYGELFALYAKYQSARRLKIEGNPWTMIMDDYMECLVIYQKVNGVPTMSTSFASTTPRRALRGVGTSGLEITDKGKEIMEEE</sequence>
<evidence type="ECO:0000313" key="1">
    <source>
        <dbReference type="EMBL" id="KAJ4716211.1"/>
    </source>
</evidence>
<comment type="caution">
    <text evidence="1">The sequence shown here is derived from an EMBL/GenBank/DDBJ whole genome shotgun (WGS) entry which is preliminary data.</text>
</comment>
<reference evidence="1 2" key="1">
    <citation type="journal article" date="2023" name="Science">
        <title>Complex scaffold remodeling in plant triterpene biosynthesis.</title>
        <authorList>
            <person name="De La Pena R."/>
            <person name="Hodgson H."/>
            <person name="Liu J.C."/>
            <person name="Stephenson M.J."/>
            <person name="Martin A.C."/>
            <person name="Owen C."/>
            <person name="Harkess A."/>
            <person name="Leebens-Mack J."/>
            <person name="Jimenez L.E."/>
            <person name="Osbourn A."/>
            <person name="Sattely E.S."/>
        </authorList>
    </citation>
    <scope>NUCLEOTIDE SEQUENCE [LARGE SCALE GENOMIC DNA]</scope>
    <source>
        <strain evidence="2">cv. JPN11</strain>
        <tissue evidence="1">Leaf</tissue>
    </source>
</reference>
<gene>
    <name evidence="1" type="ORF">OWV82_011266</name>
</gene>
<evidence type="ECO:0000313" key="2">
    <source>
        <dbReference type="Proteomes" id="UP001164539"/>
    </source>
</evidence>
<protein>
    <submittedName>
        <fullName evidence="1">F-box protein</fullName>
    </submittedName>
</protein>
<proteinExistence type="predicted"/>
<name>A0ACC1XXI1_MELAZ</name>
<dbReference type="Proteomes" id="UP001164539">
    <property type="component" value="Chromosome 6"/>
</dbReference>
<dbReference type="EMBL" id="CM051399">
    <property type="protein sequence ID" value="KAJ4716211.1"/>
    <property type="molecule type" value="Genomic_DNA"/>
</dbReference>
<accession>A0ACC1XXI1</accession>